<sequence>MDMSDNNKLMTGILILAAGIVILLGKLGFFSFLGRAFWPLLLLIPGILLHLWHFWRKGPSELLLPGAILVVYSIVFFIGIIGGWDTLKYTWPLFFLGIAVGLFEYDYFSPRRQNGMFIAALIIGAISVILLGWTLFSLSLIYVLAILLIIGGIWLIVVRGRGKNRSIW</sequence>
<protein>
    <recommendedName>
        <fullName evidence="4">DUF5668 domain-containing protein</fullName>
    </recommendedName>
</protein>
<name>A0A3P3UAW7_9BACL</name>
<feature type="transmembrane region" description="Helical" evidence="1">
    <location>
        <begin position="115"/>
        <end position="133"/>
    </location>
</feature>
<keyword evidence="3" id="KW-1185">Reference proteome</keyword>
<evidence type="ECO:0000313" key="2">
    <source>
        <dbReference type="EMBL" id="RRJ66689.1"/>
    </source>
</evidence>
<reference evidence="2 3" key="1">
    <citation type="submission" date="2018-11" db="EMBL/GenBank/DDBJ databases">
        <title>Genome sequencing of Paenibacillus sp. KCOM 3021 (= ChDC PVNT-B20).</title>
        <authorList>
            <person name="Kook J.-K."/>
            <person name="Park S.-N."/>
            <person name="Lim Y.K."/>
        </authorList>
    </citation>
    <scope>NUCLEOTIDE SEQUENCE [LARGE SCALE GENOMIC DNA]</scope>
    <source>
        <strain evidence="2 3">KCOM 3021</strain>
    </source>
</reference>
<dbReference type="AlphaFoldDB" id="A0A3P3UAW7"/>
<dbReference type="RefSeq" id="WP_128634476.1">
    <property type="nucleotide sequence ID" value="NZ_RRCN01000001.1"/>
</dbReference>
<evidence type="ECO:0000313" key="3">
    <source>
        <dbReference type="Proteomes" id="UP000267017"/>
    </source>
</evidence>
<feature type="transmembrane region" description="Helical" evidence="1">
    <location>
        <begin position="62"/>
        <end position="83"/>
    </location>
</feature>
<feature type="transmembrane region" description="Helical" evidence="1">
    <location>
        <begin position="89"/>
        <end position="108"/>
    </location>
</feature>
<feature type="transmembrane region" description="Helical" evidence="1">
    <location>
        <begin position="36"/>
        <end position="55"/>
    </location>
</feature>
<dbReference type="EMBL" id="RRCN01000001">
    <property type="protein sequence ID" value="RRJ66689.1"/>
    <property type="molecule type" value="Genomic_DNA"/>
</dbReference>
<proteinExistence type="predicted"/>
<evidence type="ECO:0008006" key="4">
    <source>
        <dbReference type="Google" id="ProtNLM"/>
    </source>
</evidence>
<dbReference type="OrthoDB" id="2695971at2"/>
<dbReference type="Proteomes" id="UP000267017">
    <property type="component" value="Unassembled WGS sequence"/>
</dbReference>
<feature type="transmembrane region" description="Helical" evidence="1">
    <location>
        <begin position="139"/>
        <end position="158"/>
    </location>
</feature>
<keyword evidence="1" id="KW-1133">Transmembrane helix</keyword>
<gene>
    <name evidence="2" type="ORF">EHV15_29985</name>
</gene>
<accession>A0A3P3UAW7</accession>
<keyword evidence="1" id="KW-0472">Membrane</keyword>
<keyword evidence="1" id="KW-0812">Transmembrane</keyword>
<organism evidence="2 3">
    <name type="scientific">Paenibacillus oralis</name>
    <dbReference type="NCBI Taxonomy" id="2490856"/>
    <lineage>
        <taxon>Bacteria</taxon>
        <taxon>Bacillati</taxon>
        <taxon>Bacillota</taxon>
        <taxon>Bacilli</taxon>
        <taxon>Bacillales</taxon>
        <taxon>Paenibacillaceae</taxon>
        <taxon>Paenibacillus</taxon>
    </lineage>
</organism>
<feature type="transmembrane region" description="Helical" evidence="1">
    <location>
        <begin position="12"/>
        <end position="30"/>
    </location>
</feature>
<evidence type="ECO:0000256" key="1">
    <source>
        <dbReference type="SAM" id="Phobius"/>
    </source>
</evidence>
<comment type="caution">
    <text evidence="2">The sequence shown here is derived from an EMBL/GenBank/DDBJ whole genome shotgun (WGS) entry which is preliminary data.</text>
</comment>